<evidence type="ECO:0000313" key="3">
    <source>
        <dbReference type="Proteomes" id="UP001610334"/>
    </source>
</evidence>
<accession>A0ABR4H050</accession>
<dbReference type="Proteomes" id="UP001610334">
    <property type="component" value="Unassembled WGS sequence"/>
</dbReference>
<dbReference type="EMBL" id="JBFXLT010000103">
    <property type="protein sequence ID" value="KAL2808820.1"/>
    <property type="molecule type" value="Genomic_DNA"/>
</dbReference>
<reference evidence="2 3" key="1">
    <citation type="submission" date="2024-07" db="EMBL/GenBank/DDBJ databases">
        <title>Section-level genome sequencing and comparative genomics of Aspergillus sections Usti and Cavernicolus.</title>
        <authorList>
            <consortium name="Lawrence Berkeley National Laboratory"/>
            <person name="Nybo J.L."/>
            <person name="Vesth T.C."/>
            <person name="Theobald S."/>
            <person name="Frisvad J.C."/>
            <person name="Larsen T.O."/>
            <person name="Kjaerboelling I."/>
            <person name="Rothschild-Mancinelli K."/>
            <person name="Lyhne E.K."/>
            <person name="Kogle M.E."/>
            <person name="Barry K."/>
            <person name="Clum A."/>
            <person name="Na H."/>
            <person name="Ledsgaard L."/>
            <person name="Lin J."/>
            <person name="Lipzen A."/>
            <person name="Kuo A."/>
            <person name="Riley R."/>
            <person name="Mondo S."/>
            <person name="Labutti K."/>
            <person name="Haridas S."/>
            <person name="Pangalinan J."/>
            <person name="Salamov A.A."/>
            <person name="Simmons B.A."/>
            <person name="Magnuson J.K."/>
            <person name="Chen J."/>
            <person name="Drula E."/>
            <person name="Henrissat B."/>
            <person name="Wiebenga A."/>
            <person name="Lubbers R.J."/>
            <person name="Gomes A.C."/>
            <person name="Makela M.R."/>
            <person name="Stajich J."/>
            <person name="Grigoriev I.V."/>
            <person name="Mortensen U.H."/>
            <person name="De Vries R.P."/>
            <person name="Baker S.E."/>
            <person name="Andersen M.R."/>
        </authorList>
    </citation>
    <scope>NUCLEOTIDE SEQUENCE [LARGE SCALE GENOMIC DNA]</scope>
    <source>
        <strain evidence="2 3">CBS 588.65</strain>
    </source>
</reference>
<protein>
    <submittedName>
        <fullName evidence="2">Uncharacterized protein</fullName>
    </submittedName>
</protein>
<name>A0ABR4H050_9EURO</name>
<feature type="region of interest" description="Disordered" evidence="1">
    <location>
        <begin position="195"/>
        <end position="257"/>
    </location>
</feature>
<feature type="region of interest" description="Disordered" evidence="1">
    <location>
        <begin position="99"/>
        <end position="183"/>
    </location>
</feature>
<gene>
    <name evidence="2" type="ORF">BJX63DRAFT_407925</name>
</gene>
<comment type="caution">
    <text evidence="2">The sequence shown here is derived from an EMBL/GenBank/DDBJ whole genome shotgun (WGS) entry which is preliminary data.</text>
</comment>
<sequence length="376" mass="41661">MTRIETMTVSITCHRHLSSGGYEYGSHQGNNHRSSHPLHLAASTLAASPLYSDMEPAPSSSLAVPSLDLPSEAGVDNPHSCHSFDLAGGVYILSATPDGTSTTPSVAKDAMAERFTPSSDKLRTPKRKRTTSLPSPSTQSPGEIRPTSRSARRSPGHSRQSSRHSHHRTVTTTSLTSVPDTPVRRENLLALHRESCRLFQDPNNKSSHRRSYSPEMPPRPARTYSELSSPPVTPILERPQSTFSPSEPSSPKNSNIPVDHVKITTSIHPEPTIIEWTSPSTRRREYEEIDRASSGVRGLWRRVAPRWCQFGNNSRVPFFEEGKNGKANYEGSVRRFRMDLPDDTPAESQNRRGLKLKPKLVVHAIGGRKSKMASWL</sequence>
<evidence type="ECO:0000256" key="1">
    <source>
        <dbReference type="SAM" id="MobiDB-lite"/>
    </source>
</evidence>
<evidence type="ECO:0000313" key="2">
    <source>
        <dbReference type="EMBL" id="KAL2808820.1"/>
    </source>
</evidence>
<feature type="compositionally biased region" description="Basic residues" evidence="1">
    <location>
        <begin position="150"/>
        <end position="169"/>
    </location>
</feature>
<feature type="compositionally biased region" description="Low complexity" evidence="1">
    <location>
        <begin position="131"/>
        <end position="141"/>
    </location>
</feature>
<proteinExistence type="predicted"/>
<organism evidence="2 3">
    <name type="scientific">Aspergillus granulosus</name>
    <dbReference type="NCBI Taxonomy" id="176169"/>
    <lineage>
        <taxon>Eukaryota</taxon>
        <taxon>Fungi</taxon>
        <taxon>Dikarya</taxon>
        <taxon>Ascomycota</taxon>
        <taxon>Pezizomycotina</taxon>
        <taxon>Eurotiomycetes</taxon>
        <taxon>Eurotiomycetidae</taxon>
        <taxon>Eurotiales</taxon>
        <taxon>Aspergillaceae</taxon>
        <taxon>Aspergillus</taxon>
        <taxon>Aspergillus subgen. Nidulantes</taxon>
    </lineage>
</organism>
<keyword evidence="3" id="KW-1185">Reference proteome</keyword>
<feature type="compositionally biased region" description="Low complexity" evidence="1">
    <location>
        <begin position="244"/>
        <end position="257"/>
    </location>
</feature>